<proteinExistence type="predicted"/>
<accession>A0A5C5V5K8</accession>
<comment type="caution">
    <text evidence="2">The sequence shown here is derived from an EMBL/GenBank/DDBJ whole genome shotgun (WGS) entry which is preliminary data.</text>
</comment>
<protein>
    <submittedName>
        <fullName evidence="2">Suppressor of fused protein (SUFU)</fullName>
    </submittedName>
</protein>
<sequence>MQESVILREQPNLFETQVAILEVDGDNESIYLYVFPPQAPKQMHALWVGNYSERDAAQVEEQMRAALPPRLPHAEINEAGLIQDLEPDNWDVRWSLDQQSVAVWHLEKIVAIMPSWGPANRFPGFALGCKNETSVAWPLTSENVLLTRFAQEDEFLRDWSEDSWRQIQEGTLKSYESLHVGTMRYFAADQGKWPPLAITLSSNEGRSFMATAGMAILPMPGAEPDDDDAKSRRIELGMIGDTSEADEEVCRALSGLARYPWRYATHFDHAHTIPTEAFAGVAPQFTHLAIAETASFLPNVGLPQVAGEQPRFLFLIPITAAEQKLAENRGTQTLLEKLEASPAPLSLKRDPVE</sequence>
<gene>
    <name evidence="2" type="ORF">Enr8_30780</name>
</gene>
<evidence type="ECO:0000313" key="2">
    <source>
        <dbReference type="EMBL" id="TWT33253.1"/>
    </source>
</evidence>
<reference evidence="2 3" key="1">
    <citation type="submission" date="2019-02" db="EMBL/GenBank/DDBJ databases">
        <title>Deep-cultivation of Planctomycetes and their phenomic and genomic characterization uncovers novel biology.</title>
        <authorList>
            <person name="Wiegand S."/>
            <person name="Jogler M."/>
            <person name="Boedeker C."/>
            <person name="Pinto D."/>
            <person name="Vollmers J."/>
            <person name="Rivas-Marin E."/>
            <person name="Kohn T."/>
            <person name="Peeters S.H."/>
            <person name="Heuer A."/>
            <person name="Rast P."/>
            <person name="Oberbeckmann S."/>
            <person name="Bunk B."/>
            <person name="Jeske O."/>
            <person name="Meyerdierks A."/>
            <person name="Storesund J.E."/>
            <person name="Kallscheuer N."/>
            <person name="Luecker S."/>
            <person name="Lage O.M."/>
            <person name="Pohl T."/>
            <person name="Merkel B.J."/>
            <person name="Hornburger P."/>
            <person name="Mueller R.-W."/>
            <person name="Bruemmer F."/>
            <person name="Labrenz M."/>
            <person name="Spormann A.M."/>
            <person name="Op Den Camp H."/>
            <person name="Overmann J."/>
            <person name="Amann R."/>
            <person name="Jetten M.S.M."/>
            <person name="Mascher T."/>
            <person name="Medema M.H."/>
            <person name="Devos D.P."/>
            <person name="Kaster A.-K."/>
            <person name="Ovreas L."/>
            <person name="Rohde M."/>
            <person name="Galperin M.Y."/>
            <person name="Jogler C."/>
        </authorList>
    </citation>
    <scope>NUCLEOTIDE SEQUENCE [LARGE SCALE GENOMIC DNA]</scope>
    <source>
        <strain evidence="2 3">Enr8</strain>
    </source>
</reference>
<name>A0A5C5V5K8_9BACT</name>
<dbReference type="Proteomes" id="UP000318878">
    <property type="component" value="Unassembled WGS sequence"/>
</dbReference>
<organism evidence="2 3">
    <name type="scientific">Blastopirellula retiformator</name>
    <dbReference type="NCBI Taxonomy" id="2527970"/>
    <lineage>
        <taxon>Bacteria</taxon>
        <taxon>Pseudomonadati</taxon>
        <taxon>Planctomycetota</taxon>
        <taxon>Planctomycetia</taxon>
        <taxon>Pirellulales</taxon>
        <taxon>Pirellulaceae</taxon>
        <taxon>Blastopirellula</taxon>
    </lineage>
</organism>
<evidence type="ECO:0000259" key="1">
    <source>
        <dbReference type="Pfam" id="PF05076"/>
    </source>
</evidence>
<keyword evidence="3" id="KW-1185">Reference proteome</keyword>
<feature type="domain" description="Suppressor of fused-like" evidence="1">
    <location>
        <begin position="203"/>
        <end position="340"/>
    </location>
</feature>
<dbReference type="AlphaFoldDB" id="A0A5C5V5K8"/>
<dbReference type="InterPro" id="IPR020941">
    <property type="entry name" value="SUFU-like_domain"/>
</dbReference>
<dbReference type="EMBL" id="SJPF01000003">
    <property type="protein sequence ID" value="TWT33253.1"/>
    <property type="molecule type" value="Genomic_DNA"/>
</dbReference>
<dbReference type="OrthoDB" id="333049at2"/>
<evidence type="ECO:0000313" key="3">
    <source>
        <dbReference type="Proteomes" id="UP000318878"/>
    </source>
</evidence>
<dbReference type="Pfam" id="PF05076">
    <property type="entry name" value="SUFU"/>
    <property type="match status" value="1"/>
</dbReference>
<dbReference type="RefSeq" id="WP_146432957.1">
    <property type="nucleotide sequence ID" value="NZ_SJPF01000003.1"/>
</dbReference>